<dbReference type="Proteomes" id="UP000526233">
    <property type="component" value="Unassembled WGS sequence"/>
</dbReference>
<protein>
    <submittedName>
        <fullName evidence="3">Invasion associated locus B family protein</fullName>
    </submittedName>
</protein>
<dbReference type="RefSeq" id="WP_007881475.1">
    <property type="nucleotide sequence ID" value="NZ_CP175671.1"/>
</dbReference>
<keyword evidence="4" id="KW-1185">Reference proteome</keyword>
<dbReference type="Gene3D" id="2.60.40.1880">
    <property type="entry name" value="Invasion associated locus B (IalB) protein"/>
    <property type="match status" value="1"/>
</dbReference>
<evidence type="ECO:0000313" key="5">
    <source>
        <dbReference type="Proteomes" id="UP000526233"/>
    </source>
</evidence>
<evidence type="ECO:0000313" key="4">
    <source>
        <dbReference type="Proteomes" id="UP000216188"/>
    </source>
</evidence>
<name>A0A256GAL2_9HYPH</name>
<reference evidence="3 4" key="1">
    <citation type="submission" date="2017-07" db="EMBL/GenBank/DDBJ databases">
        <title>Phylogenetic study on the rhizospheric bacterium Ochrobactrum sp. A44.</title>
        <authorList>
            <person name="Krzyzanowska D.M."/>
            <person name="Ossowicki A."/>
            <person name="Rajewska M."/>
            <person name="Maciag T."/>
            <person name="Kaczynski Z."/>
            <person name="Czerwicka M."/>
            <person name="Jafra S."/>
        </authorList>
    </citation>
    <scope>NUCLEOTIDE SEQUENCE [LARGE SCALE GENOMIC DNA]</scope>
    <source>
        <strain evidence="3 4">CCUG 30717</strain>
    </source>
</reference>
<dbReference type="Proteomes" id="UP000216188">
    <property type="component" value="Unassembled WGS sequence"/>
</dbReference>
<organism evidence="3 4">
    <name type="scientific">Brucella pseudogrignonensis</name>
    <dbReference type="NCBI Taxonomy" id="419475"/>
    <lineage>
        <taxon>Bacteria</taxon>
        <taxon>Pseudomonadati</taxon>
        <taxon>Pseudomonadota</taxon>
        <taxon>Alphaproteobacteria</taxon>
        <taxon>Hyphomicrobiales</taxon>
        <taxon>Brucellaceae</taxon>
        <taxon>Brucella/Ochrobactrum group</taxon>
        <taxon>Brucella</taxon>
    </lineage>
</organism>
<dbReference type="AlphaFoldDB" id="A0A256GAL2"/>
<gene>
    <name evidence="3" type="ORF">CEV34_3695</name>
    <name evidence="2" type="ORF">EHE22_23205</name>
</gene>
<feature type="chain" id="PRO_5044571163" evidence="1">
    <location>
        <begin position="25"/>
        <end position="174"/>
    </location>
</feature>
<feature type="signal peptide" evidence="1">
    <location>
        <begin position="1"/>
        <end position="24"/>
    </location>
</feature>
<proteinExistence type="predicted"/>
<accession>A0A256GAL2</accession>
<sequence length="174" mass="18412">MFNLMKSAGASCVIVFAISFPALAASDDANAVTQTYDDWQVVCKEASGKRLCAAVQQVAGQIEGQPNTKQRLIAVEIIRSGDSATGSMILPFGINVSKGVSLGLDKTPENAPRIPFKTCIPAGCIVPLEFGPQAVDALKKASRISVGFEGASDRREKTMEVSLKGFAEAFESIK</sequence>
<evidence type="ECO:0000256" key="1">
    <source>
        <dbReference type="SAM" id="SignalP"/>
    </source>
</evidence>
<dbReference type="InterPro" id="IPR010642">
    <property type="entry name" value="Invasion_prot_B"/>
</dbReference>
<dbReference type="EMBL" id="NNRM01000039">
    <property type="protein sequence ID" value="OYR23691.1"/>
    <property type="molecule type" value="Genomic_DNA"/>
</dbReference>
<dbReference type="EMBL" id="PKQI01000004">
    <property type="protein sequence ID" value="NNV23300.1"/>
    <property type="molecule type" value="Genomic_DNA"/>
</dbReference>
<dbReference type="STRING" id="419475.A8A54_21795"/>
<evidence type="ECO:0000313" key="3">
    <source>
        <dbReference type="EMBL" id="OYR23691.1"/>
    </source>
</evidence>
<dbReference type="Pfam" id="PF06776">
    <property type="entry name" value="IalB"/>
    <property type="match status" value="1"/>
</dbReference>
<reference evidence="2 5" key="2">
    <citation type="submission" date="2018-11" db="EMBL/GenBank/DDBJ databases">
        <title>Genome sequencing and analysis.</title>
        <authorList>
            <person name="Huang Y.-T."/>
        </authorList>
    </citation>
    <scope>NUCLEOTIDE SEQUENCE [LARGE SCALE GENOMIC DNA]</scope>
    <source>
        <strain evidence="2 5">SHIN</strain>
    </source>
</reference>
<comment type="caution">
    <text evidence="3">The sequence shown here is derived from an EMBL/GenBank/DDBJ whole genome shotgun (WGS) entry which is preliminary data.</text>
</comment>
<dbReference type="InterPro" id="IPR038696">
    <property type="entry name" value="IalB_sf"/>
</dbReference>
<evidence type="ECO:0000313" key="2">
    <source>
        <dbReference type="EMBL" id="NNV23300.1"/>
    </source>
</evidence>
<keyword evidence="1" id="KW-0732">Signal</keyword>